<dbReference type="EMBL" id="LIAE01007724">
    <property type="protein sequence ID" value="PAV77372.1"/>
    <property type="molecule type" value="Genomic_DNA"/>
</dbReference>
<keyword evidence="2" id="KW-1185">Reference proteome</keyword>
<organism evidence="1 2">
    <name type="scientific">Diploscapter pachys</name>
    <dbReference type="NCBI Taxonomy" id="2018661"/>
    <lineage>
        <taxon>Eukaryota</taxon>
        <taxon>Metazoa</taxon>
        <taxon>Ecdysozoa</taxon>
        <taxon>Nematoda</taxon>
        <taxon>Chromadorea</taxon>
        <taxon>Rhabditida</taxon>
        <taxon>Rhabditina</taxon>
        <taxon>Rhabditomorpha</taxon>
        <taxon>Rhabditoidea</taxon>
        <taxon>Rhabditidae</taxon>
        <taxon>Diploscapter</taxon>
    </lineage>
</organism>
<protein>
    <submittedName>
        <fullName evidence="1">Uncharacterized protein</fullName>
    </submittedName>
</protein>
<dbReference type="AlphaFoldDB" id="A0A2A2KTU6"/>
<comment type="caution">
    <text evidence="1">The sequence shown here is derived from an EMBL/GenBank/DDBJ whole genome shotgun (WGS) entry which is preliminary data.</text>
</comment>
<gene>
    <name evidence="1" type="ORF">WR25_26865</name>
</gene>
<dbReference type="STRING" id="2018661.A0A2A2KTU6"/>
<dbReference type="Proteomes" id="UP000218231">
    <property type="component" value="Unassembled WGS sequence"/>
</dbReference>
<reference evidence="1 2" key="1">
    <citation type="journal article" date="2017" name="Curr. Biol.">
        <title>Genome architecture and evolution of a unichromosomal asexual nematode.</title>
        <authorList>
            <person name="Fradin H."/>
            <person name="Zegar C."/>
            <person name="Gutwein M."/>
            <person name="Lucas J."/>
            <person name="Kovtun M."/>
            <person name="Corcoran D."/>
            <person name="Baugh L.R."/>
            <person name="Kiontke K."/>
            <person name="Gunsalus K."/>
            <person name="Fitch D.H."/>
            <person name="Piano F."/>
        </authorList>
    </citation>
    <scope>NUCLEOTIDE SEQUENCE [LARGE SCALE GENOMIC DNA]</scope>
    <source>
        <strain evidence="1">PF1309</strain>
    </source>
</reference>
<evidence type="ECO:0000313" key="2">
    <source>
        <dbReference type="Proteomes" id="UP000218231"/>
    </source>
</evidence>
<dbReference type="SUPFAM" id="SSF51905">
    <property type="entry name" value="FAD/NAD(P)-binding domain"/>
    <property type="match status" value="1"/>
</dbReference>
<name>A0A2A2KTU6_9BILA</name>
<dbReference type="Gene3D" id="3.50.50.60">
    <property type="entry name" value="FAD/NAD(P)-binding domain"/>
    <property type="match status" value="1"/>
</dbReference>
<accession>A0A2A2KTU6</accession>
<sequence length="212" mass="24968">MMFENLPYPDDKSSFLKQQDVLDYLAKYAEGLSIKLNHKVYLVSRVADYSGLPDCIIQHSAHVSEITEDGVKTTDGKELKEIDTIISCLNLVAITFPLFECQVRMALAFALEKTPLPSQDELEKYEEAWMERQRQRDLGLDRFHKLSSQQWPYFHEINSYAIRPYKLEYIKLLSELYTYCWNDKKKSSLDFKGVNFNVDYENYTFTVEQKNR</sequence>
<dbReference type="InterPro" id="IPR036188">
    <property type="entry name" value="FAD/NAD-bd_sf"/>
</dbReference>
<proteinExistence type="predicted"/>
<evidence type="ECO:0000313" key="1">
    <source>
        <dbReference type="EMBL" id="PAV77372.1"/>
    </source>
</evidence>